<evidence type="ECO:0000256" key="1">
    <source>
        <dbReference type="SAM" id="MobiDB-lite"/>
    </source>
</evidence>
<gene>
    <name evidence="2" type="ORF">AZ78_3412</name>
</gene>
<feature type="region of interest" description="Disordered" evidence="1">
    <location>
        <begin position="1"/>
        <end position="41"/>
    </location>
</feature>
<organism evidence="2 3">
    <name type="scientific">Lysobacter capsici AZ78</name>
    <dbReference type="NCBI Taxonomy" id="1444315"/>
    <lineage>
        <taxon>Bacteria</taxon>
        <taxon>Pseudomonadati</taxon>
        <taxon>Pseudomonadota</taxon>
        <taxon>Gammaproteobacteria</taxon>
        <taxon>Lysobacterales</taxon>
        <taxon>Lysobacteraceae</taxon>
        <taxon>Lysobacter</taxon>
    </lineage>
</organism>
<keyword evidence="3" id="KW-1185">Reference proteome</keyword>
<dbReference type="EMBL" id="JAJA02000001">
    <property type="protein sequence ID" value="KWS05859.1"/>
    <property type="molecule type" value="Genomic_DNA"/>
</dbReference>
<evidence type="ECO:0000313" key="2">
    <source>
        <dbReference type="EMBL" id="KWS05859.1"/>
    </source>
</evidence>
<reference evidence="2 3" key="1">
    <citation type="journal article" date="2014" name="Genome Announc.">
        <title>Draft Genome Sequence of Lysobacter capsici AZ78, a Bacterium Antagonistic to Plant-Pathogenic Oomycetes.</title>
        <authorList>
            <person name="Puopolo G."/>
            <person name="Sonego P."/>
            <person name="Engelen K."/>
            <person name="Pertot I."/>
        </authorList>
    </citation>
    <scope>NUCLEOTIDE SEQUENCE [LARGE SCALE GENOMIC DNA]</scope>
    <source>
        <strain evidence="2 3">AZ78</strain>
    </source>
</reference>
<proteinExistence type="predicted"/>
<sequence length="41" mass="4086">MGRASTLDAGAALTPTPLPYTGEGLLLFPSPASGRRCPQGG</sequence>
<dbReference type="Proteomes" id="UP000023435">
    <property type="component" value="Unassembled WGS sequence"/>
</dbReference>
<accession>A0A108UB05</accession>
<comment type="caution">
    <text evidence="2">The sequence shown here is derived from an EMBL/GenBank/DDBJ whole genome shotgun (WGS) entry which is preliminary data.</text>
</comment>
<protein>
    <submittedName>
        <fullName evidence="2">Uncharacterized protein</fullName>
    </submittedName>
</protein>
<evidence type="ECO:0000313" key="3">
    <source>
        <dbReference type="Proteomes" id="UP000023435"/>
    </source>
</evidence>
<name>A0A108UB05_9GAMM</name>
<dbReference type="AlphaFoldDB" id="A0A108UB05"/>